<evidence type="ECO:0000313" key="1">
    <source>
        <dbReference type="EMBL" id="KAH9485727.1"/>
    </source>
</evidence>
<dbReference type="Proteomes" id="UP000664032">
    <property type="component" value="Unassembled WGS sequence"/>
</dbReference>
<accession>A0ACB8HDN2</accession>
<protein>
    <submittedName>
        <fullName evidence="1">Uncharacterized protein</fullName>
    </submittedName>
</protein>
<dbReference type="EMBL" id="JAFIQS020000002">
    <property type="protein sequence ID" value="KAH9485727.1"/>
    <property type="molecule type" value="Genomic_DNA"/>
</dbReference>
<proteinExistence type="predicted"/>
<gene>
    <name evidence="1" type="ORF">JR316_0002642</name>
</gene>
<comment type="caution">
    <text evidence="1">The sequence shown here is derived from an EMBL/GenBank/DDBJ whole genome shotgun (WGS) entry which is preliminary data.</text>
</comment>
<reference evidence="1" key="1">
    <citation type="submission" date="2021-10" db="EMBL/GenBank/DDBJ databases">
        <title>Psilocybe cubensis genome.</title>
        <authorList>
            <person name="Mckernan K.J."/>
            <person name="Crawford S."/>
            <person name="Trippe A."/>
            <person name="Kane L.T."/>
            <person name="Mclaughlin S."/>
        </authorList>
    </citation>
    <scope>NUCLEOTIDE SEQUENCE</scope>
    <source>
        <strain evidence="1">MGC-MH-2018</strain>
    </source>
</reference>
<name>A0ACB8HDN2_PSICU</name>
<sequence>MRAQTRHERRALFRAPFQELPVDILPPILSHLAERKDWHACTLVSKTFCRVATPLLYSTLDSRIISKTLLHHPCTTLLRRPELARYVRRVTETGAVHRGMFLTYPNITRDTLAALSLCTNLRSMTWIDDISSRTSSNAKLLAFIDVLRTLPIRELTIRTHTDLGEEVWSQLITLTGLQKVSIWCMEGPPRVLQGWSGPLGSTLTHLELGRCAGVPPTILITVLSQLPLLKDLRLKGAPATSIPTILTFLPNLESLDTEYLLSGSGSYYNRRPRPYKVIRPGDEEEDEEPEEPPLPALRRLTVRTSSMDNLGPQKLWGWIRELVPRPGLESFRLHAFTFNMGYTGIPRMFILDLADAHGSTLREFIVGDAHLTLKDVECLCSKFPNLETLNCSLASPDVASIVDAISAAKNIQTLKLQVKWIPDDNNPRKGDNIFTLEDATGMMLRNENLKLRTISIGYKQFTGKWVLQESDDGELGKLNFVVSEDVAEDKWKT</sequence>
<keyword evidence="2" id="KW-1185">Reference proteome</keyword>
<evidence type="ECO:0000313" key="2">
    <source>
        <dbReference type="Proteomes" id="UP000664032"/>
    </source>
</evidence>
<organism evidence="1 2">
    <name type="scientific">Psilocybe cubensis</name>
    <name type="common">Psychedelic mushroom</name>
    <name type="synonym">Stropharia cubensis</name>
    <dbReference type="NCBI Taxonomy" id="181762"/>
    <lineage>
        <taxon>Eukaryota</taxon>
        <taxon>Fungi</taxon>
        <taxon>Dikarya</taxon>
        <taxon>Basidiomycota</taxon>
        <taxon>Agaricomycotina</taxon>
        <taxon>Agaricomycetes</taxon>
        <taxon>Agaricomycetidae</taxon>
        <taxon>Agaricales</taxon>
        <taxon>Agaricineae</taxon>
        <taxon>Strophariaceae</taxon>
        <taxon>Psilocybe</taxon>
    </lineage>
</organism>